<accession>A0A848GK15</accession>
<reference evidence="2 3" key="1">
    <citation type="submission" date="2020-04" db="EMBL/GenBank/DDBJ databases">
        <title>Chitinophaga sp. G-6-1-13 sp. nov., isolated from soil.</title>
        <authorList>
            <person name="Dahal R.H."/>
            <person name="Chaudhary D.K."/>
        </authorList>
    </citation>
    <scope>NUCLEOTIDE SEQUENCE [LARGE SCALE GENOMIC DNA]</scope>
    <source>
        <strain evidence="2 3">G-6-1-13</strain>
    </source>
</reference>
<feature type="transmembrane region" description="Helical" evidence="1">
    <location>
        <begin position="176"/>
        <end position="209"/>
    </location>
</feature>
<keyword evidence="1" id="KW-0812">Transmembrane</keyword>
<organism evidence="2 3">
    <name type="scientific">Chitinophaga fulva</name>
    <dbReference type="NCBI Taxonomy" id="2728842"/>
    <lineage>
        <taxon>Bacteria</taxon>
        <taxon>Pseudomonadati</taxon>
        <taxon>Bacteroidota</taxon>
        <taxon>Chitinophagia</taxon>
        <taxon>Chitinophagales</taxon>
        <taxon>Chitinophagaceae</taxon>
        <taxon>Chitinophaga</taxon>
    </lineage>
</organism>
<sequence length="252" mass="28442">MSQLALYHPVAPSIHTAMEQTAQRTILAREAVAAMKRYLFTDQLNQELDGNEEAKDAIATVLCDFAQVAWNTDRDLNSAIQAVTWALALNISVEKRKQVWVYEKQMADLYKQHVGIDICHFCAAAPHDRKSSIFQPLYQEYERSARQVKFKKMKVEVPRCERCTGFHSKEEGRVGLVFIGVWAAFLLAGYFMKAMIVMGIIGGAAAWWISKKAGKRVLKDDIVRPANNEVLALHPSIAPFMEEGWVLEEPTA</sequence>
<dbReference type="AlphaFoldDB" id="A0A848GK15"/>
<dbReference type="EMBL" id="JABBGC010000001">
    <property type="protein sequence ID" value="NML38754.1"/>
    <property type="molecule type" value="Genomic_DNA"/>
</dbReference>
<keyword evidence="1" id="KW-1133">Transmembrane helix</keyword>
<comment type="caution">
    <text evidence="2">The sequence shown here is derived from an EMBL/GenBank/DDBJ whole genome shotgun (WGS) entry which is preliminary data.</text>
</comment>
<proteinExistence type="predicted"/>
<name>A0A848GK15_9BACT</name>
<evidence type="ECO:0000313" key="2">
    <source>
        <dbReference type="EMBL" id="NML38754.1"/>
    </source>
</evidence>
<keyword evidence="1" id="KW-0472">Membrane</keyword>
<protein>
    <submittedName>
        <fullName evidence="2">Uncharacterized protein</fullName>
    </submittedName>
</protein>
<evidence type="ECO:0000313" key="3">
    <source>
        <dbReference type="Proteomes" id="UP000583266"/>
    </source>
</evidence>
<evidence type="ECO:0000256" key="1">
    <source>
        <dbReference type="SAM" id="Phobius"/>
    </source>
</evidence>
<dbReference type="Proteomes" id="UP000583266">
    <property type="component" value="Unassembled WGS sequence"/>
</dbReference>
<gene>
    <name evidence="2" type="ORF">HHL17_16210</name>
</gene>
<keyword evidence="3" id="KW-1185">Reference proteome</keyword>
<dbReference type="RefSeq" id="WP_169225725.1">
    <property type="nucleotide sequence ID" value="NZ_JABBGC010000001.1"/>
</dbReference>